<dbReference type="Proteomes" id="UP000830395">
    <property type="component" value="Chromosome 16"/>
</dbReference>
<evidence type="ECO:0000313" key="2">
    <source>
        <dbReference type="Proteomes" id="UP000830395"/>
    </source>
</evidence>
<organism evidence="1 2">
    <name type="scientific">Pangasius djambal</name>
    <dbReference type="NCBI Taxonomy" id="1691987"/>
    <lineage>
        <taxon>Eukaryota</taxon>
        <taxon>Metazoa</taxon>
        <taxon>Chordata</taxon>
        <taxon>Craniata</taxon>
        <taxon>Vertebrata</taxon>
        <taxon>Euteleostomi</taxon>
        <taxon>Actinopterygii</taxon>
        <taxon>Neopterygii</taxon>
        <taxon>Teleostei</taxon>
        <taxon>Ostariophysi</taxon>
        <taxon>Siluriformes</taxon>
        <taxon>Pangasiidae</taxon>
        <taxon>Pangasius</taxon>
    </lineage>
</organism>
<reference evidence="1" key="1">
    <citation type="submission" date="2020-02" db="EMBL/GenBank/DDBJ databases">
        <title>Genome sequencing of the panga catfish, Pangasius djambal.</title>
        <authorList>
            <person name="Wen M."/>
            <person name="Zahm M."/>
            <person name="Roques C."/>
            <person name="Cabau C."/>
            <person name="Klopp C."/>
            <person name="Donnadieu C."/>
            <person name="Jouanno E."/>
            <person name="Avarre J.-C."/>
            <person name="Campet M."/>
            <person name="Ha T."/>
            <person name="Dugue R."/>
            <person name="Lampietro C."/>
            <person name="Louis A."/>
            <person name="Herpin A."/>
            <person name="Echchiki A."/>
            <person name="Berthelot C."/>
            <person name="Parey E."/>
            <person name="Roest-Crollius H."/>
            <person name="Braasch I."/>
            <person name="Postlethwait J.H."/>
            <person name="Bobe J."/>
            <person name="Montfort J."/>
            <person name="Bouchez O."/>
            <person name="Begum T."/>
            <person name="Schartl M."/>
            <person name="Gustiano R."/>
            <person name="Guiguen Y."/>
        </authorList>
    </citation>
    <scope>NUCLEOTIDE SEQUENCE</scope>
    <source>
        <strain evidence="1">Pdj_M5554</strain>
    </source>
</reference>
<evidence type="ECO:0000313" key="1">
    <source>
        <dbReference type="EMBL" id="MCJ8741744.1"/>
    </source>
</evidence>
<comment type="caution">
    <text evidence="1">The sequence shown here is derived from an EMBL/GenBank/DDBJ whole genome shotgun (WGS) entry which is preliminary data.</text>
</comment>
<gene>
    <name evidence="1" type="ORF">PDJAM_G00074100</name>
</gene>
<protein>
    <submittedName>
        <fullName evidence="1">Uncharacterized protein</fullName>
    </submittedName>
</protein>
<sequence length="81" mass="8682">MMESTPMIMLSPNMDTKDLGVLGLELAVLVLLFSQHQQQLEKLAGKQNEITALLSLRIWSGEGALSKTGDLVGSAQGSRPS</sequence>
<dbReference type="EMBL" id="CM040990">
    <property type="protein sequence ID" value="MCJ8741744.1"/>
    <property type="molecule type" value="Genomic_DNA"/>
</dbReference>
<name>A0ACC5Z170_9TELE</name>
<proteinExistence type="predicted"/>
<keyword evidence="2" id="KW-1185">Reference proteome</keyword>
<accession>A0ACC5Z170</accession>